<protein>
    <recommendedName>
        <fullName evidence="3">Heme-degrading domain-containing protein</fullName>
    </recommendedName>
</protein>
<dbReference type="InterPro" id="IPR038084">
    <property type="entry name" value="PduO/GlcC-like_sf"/>
</dbReference>
<dbReference type="Proteomes" id="UP000545876">
    <property type="component" value="Unassembled WGS sequence"/>
</dbReference>
<evidence type="ECO:0000313" key="1">
    <source>
        <dbReference type="EMBL" id="NLD25719.1"/>
    </source>
</evidence>
<accession>A0A847D138</accession>
<comment type="caution">
    <text evidence="1">The sequence shown here is derived from an EMBL/GenBank/DDBJ whole genome shotgun (WGS) entry which is preliminary data.</text>
</comment>
<evidence type="ECO:0000313" key="2">
    <source>
        <dbReference type="Proteomes" id="UP000545876"/>
    </source>
</evidence>
<name>A0A847D138_9BACT</name>
<reference evidence="1 2" key="1">
    <citation type="journal article" date="2020" name="Biotechnol. Biofuels">
        <title>New insights from the biogas microbiome by comprehensive genome-resolved metagenomics of nearly 1600 species originating from multiple anaerobic digesters.</title>
        <authorList>
            <person name="Campanaro S."/>
            <person name="Treu L."/>
            <person name="Rodriguez-R L.M."/>
            <person name="Kovalovszki A."/>
            <person name="Ziels R.M."/>
            <person name="Maus I."/>
            <person name="Zhu X."/>
            <person name="Kougias P.G."/>
            <person name="Basile A."/>
            <person name="Luo G."/>
            <person name="Schluter A."/>
            <person name="Konstantinidis K.T."/>
            <person name="Angelidaki I."/>
        </authorList>
    </citation>
    <scope>NUCLEOTIDE SEQUENCE [LARGE SCALE GENOMIC DNA]</scope>
    <source>
        <strain evidence="1">AS06rmzACSIP_65</strain>
    </source>
</reference>
<dbReference type="Pfam" id="PF03928">
    <property type="entry name" value="HbpS-like"/>
    <property type="match status" value="1"/>
</dbReference>
<dbReference type="EMBL" id="JAAZBX010000023">
    <property type="protein sequence ID" value="NLD25719.1"/>
    <property type="molecule type" value="Genomic_DNA"/>
</dbReference>
<sequence length="152" mass="16444">MLKEIEALETSLALDAVTPEILLELGTSIARKALDENLPIGVEIRLGELCAFCFAARDVSPNTQNWINRKLNTCDFFGHSTLWVYEKTGGDASLLDTKYRLDLHLATNAPGGIPLILKGFGKVGAIAVSGLAAQDDHDLIVDALRNLQAKVN</sequence>
<dbReference type="SUPFAM" id="SSF143744">
    <property type="entry name" value="GlcG-like"/>
    <property type="match status" value="1"/>
</dbReference>
<dbReference type="InterPro" id="IPR010371">
    <property type="entry name" value="YBR137W-like"/>
</dbReference>
<dbReference type="InterPro" id="IPR005624">
    <property type="entry name" value="PduO/GlcC-like"/>
</dbReference>
<proteinExistence type="predicted"/>
<dbReference type="PANTHER" id="PTHR28255:SF1">
    <property type="entry name" value="UPF0303 PROTEIN YBR137W"/>
    <property type="match status" value="1"/>
</dbReference>
<dbReference type="AlphaFoldDB" id="A0A847D138"/>
<organism evidence="1 2">
    <name type="scientific">Candidatus Dojkabacteria bacterium</name>
    <dbReference type="NCBI Taxonomy" id="2099670"/>
    <lineage>
        <taxon>Bacteria</taxon>
        <taxon>Candidatus Dojkabacteria</taxon>
    </lineage>
</organism>
<gene>
    <name evidence="1" type="ORF">GX656_03745</name>
</gene>
<dbReference type="PANTHER" id="PTHR28255">
    <property type="match status" value="1"/>
</dbReference>
<dbReference type="Gene3D" id="3.30.450.150">
    <property type="entry name" value="Haem-degrading domain"/>
    <property type="match status" value="1"/>
</dbReference>
<evidence type="ECO:0008006" key="3">
    <source>
        <dbReference type="Google" id="ProtNLM"/>
    </source>
</evidence>